<keyword evidence="8" id="KW-0902">Two-component regulatory system</keyword>
<dbReference type="InterPro" id="IPR011712">
    <property type="entry name" value="Sig_transdc_His_kin_sub3_dim/P"/>
</dbReference>
<evidence type="ECO:0000256" key="2">
    <source>
        <dbReference type="ARBA" id="ARBA00012438"/>
    </source>
</evidence>
<evidence type="ECO:0000256" key="7">
    <source>
        <dbReference type="ARBA" id="ARBA00022840"/>
    </source>
</evidence>
<feature type="transmembrane region" description="Helical" evidence="9">
    <location>
        <begin position="104"/>
        <end position="131"/>
    </location>
</feature>
<evidence type="ECO:0000313" key="11">
    <source>
        <dbReference type="EMBL" id="MDJ1135252.1"/>
    </source>
</evidence>
<comment type="caution">
    <text evidence="11">The sequence shown here is derived from an EMBL/GenBank/DDBJ whole genome shotgun (WGS) entry which is preliminary data.</text>
</comment>
<dbReference type="InterPro" id="IPR036890">
    <property type="entry name" value="HATPase_C_sf"/>
</dbReference>
<dbReference type="Proteomes" id="UP001214441">
    <property type="component" value="Unassembled WGS sequence"/>
</dbReference>
<proteinExistence type="predicted"/>
<dbReference type="Pfam" id="PF07730">
    <property type="entry name" value="HisKA_3"/>
    <property type="match status" value="1"/>
</dbReference>
<dbReference type="InterPro" id="IPR050482">
    <property type="entry name" value="Sensor_HK_TwoCompSys"/>
</dbReference>
<comment type="catalytic activity">
    <reaction evidence="1">
        <text>ATP + protein L-histidine = ADP + protein N-phospho-L-histidine.</text>
        <dbReference type="EC" id="2.7.13.3"/>
    </reaction>
</comment>
<dbReference type="InterPro" id="IPR003594">
    <property type="entry name" value="HATPase_dom"/>
</dbReference>
<dbReference type="Pfam" id="PF02518">
    <property type="entry name" value="HATPase_c"/>
    <property type="match status" value="1"/>
</dbReference>
<dbReference type="SMART" id="SM00387">
    <property type="entry name" value="HATPase_c"/>
    <property type="match status" value="1"/>
</dbReference>
<evidence type="ECO:0000256" key="6">
    <source>
        <dbReference type="ARBA" id="ARBA00022777"/>
    </source>
</evidence>
<dbReference type="RefSeq" id="WP_274040646.1">
    <property type="nucleotide sequence ID" value="NZ_JANCPR020000027.1"/>
</dbReference>
<name>A0ABT7A2F8_9ACTN</name>
<keyword evidence="9" id="KW-0812">Transmembrane</keyword>
<dbReference type="CDD" id="cd16917">
    <property type="entry name" value="HATPase_UhpB-NarQ-NarX-like"/>
    <property type="match status" value="1"/>
</dbReference>
<feature type="transmembrane region" description="Helical" evidence="9">
    <location>
        <begin position="64"/>
        <end position="84"/>
    </location>
</feature>
<evidence type="ECO:0000256" key="8">
    <source>
        <dbReference type="ARBA" id="ARBA00023012"/>
    </source>
</evidence>
<keyword evidence="9" id="KW-1133">Transmembrane helix</keyword>
<dbReference type="EC" id="2.7.13.3" evidence="2"/>
<evidence type="ECO:0000256" key="1">
    <source>
        <dbReference type="ARBA" id="ARBA00000085"/>
    </source>
</evidence>
<dbReference type="SUPFAM" id="SSF55874">
    <property type="entry name" value="ATPase domain of HSP90 chaperone/DNA topoisomerase II/histidine kinase"/>
    <property type="match status" value="1"/>
</dbReference>
<gene>
    <name evidence="11" type="ORF">NMN56_025470</name>
</gene>
<keyword evidence="12" id="KW-1185">Reference proteome</keyword>
<keyword evidence="7" id="KW-0067">ATP-binding</keyword>
<evidence type="ECO:0000259" key="10">
    <source>
        <dbReference type="SMART" id="SM00387"/>
    </source>
</evidence>
<keyword evidence="3" id="KW-0597">Phosphoprotein</keyword>
<dbReference type="PANTHER" id="PTHR24421:SF10">
    <property type="entry name" value="NITRATE_NITRITE SENSOR PROTEIN NARQ"/>
    <property type="match status" value="1"/>
</dbReference>
<dbReference type="Gene3D" id="3.30.565.10">
    <property type="entry name" value="Histidine kinase-like ATPase, C-terminal domain"/>
    <property type="match status" value="1"/>
</dbReference>
<accession>A0ABT7A2F8</accession>
<reference evidence="11 12" key="1">
    <citation type="submission" date="2023-05" db="EMBL/GenBank/DDBJ databases">
        <title>Streptantibioticus silvisoli sp. nov., acidotolerant actinomycetes 1 from pine litter.</title>
        <authorList>
            <person name="Swiecimska M."/>
            <person name="Golinska P."/>
            <person name="Sangal V."/>
            <person name="Wachnowicz B."/>
            <person name="Goodfellow M."/>
        </authorList>
    </citation>
    <scope>NUCLEOTIDE SEQUENCE [LARGE SCALE GENOMIC DNA]</scope>
    <source>
        <strain evidence="11 12">DSM 42109</strain>
    </source>
</reference>
<keyword evidence="4" id="KW-0808">Transferase</keyword>
<evidence type="ECO:0000256" key="3">
    <source>
        <dbReference type="ARBA" id="ARBA00022553"/>
    </source>
</evidence>
<evidence type="ECO:0000256" key="4">
    <source>
        <dbReference type="ARBA" id="ARBA00022679"/>
    </source>
</evidence>
<dbReference type="PANTHER" id="PTHR24421">
    <property type="entry name" value="NITRATE/NITRITE SENSOR PROTEIN NARX-RELATED"/>
    <property type="match status" value="1"/>
</dbReference>
<evidence type="ECO:0000256" key="9">
    <source>
        <dbReference type="SAM" id="Phobius"/>
    </source>
</evidence>
<organism evidence="11 12">
    <name type="scientific">Streptomyces iconiensis</name>
    <dbReference type="NCBI Taxonomy" id="1384038"/>
    <lineage>
        <taxon>Bacteria</taxon>
        <taxon>Bacillati</taxon>
        <taxon>Actinomycetota</taxon>
        <taxon>Actinomycetes</taxon>
        <taxon>Kitasatosporales</taxon>
        <taxon>Streptomycetaceae</taxon>
        <taxon>Streptomyces</taxon>
    </lineage>
</organism>
<keyword evidence="5" id="KW-0547">Nucleotide-binding</keyword>
<dbReference type="EMBL" id="JANCPR020000027">
    <property type="protein sequence ID" value="MDJ1135252.1"/>
    <property type="molecule type" value="Genomic_DNA"/>
</dbReference>
<dbReference type="Gene3D" id="1.20.5.1930">
    <property type="match status" value="1"/>
</dbReference>
<keyword evidence="6 11" id="KW-0418">Kinase</keyword>
<protein>
    <recommendedName>
        <fullName evidence="2">histidine kinase</fullName>
        <ecNumber evidence="2">2.7.13.3</ecNumber>
    </recommendedName>
</protein>
<feature type="transmembrane region" description="Helical" evidence="9">
    <location>
        <begin position="27"/>
        <end position="44"/>
    </location>
</feature>
<feature type="domain" description="Histidine kinase/HSP90-like ATPase" evidence="10">
    <location>
        <begin position="283"/>
        <end position="377"/>
    </location>
</feature>
<dbReference type="GO" id="GO:0016301">
    <property type="term" value="F:kinase activity"/>
    <property type="evidence" value="ECO:0007669"/>
    <property type="project" value="UniProtKB-KW"/>
</dbReference>
<evidence type="ECO:0000256" key="5">
    <source>
        <dbReference type="ARBA" id="ARBA00022741"/>
    </source>
</evidence>
<keyword evidence="9" id="KW-0472">Membrane</keyword>
<sequence>MLPLNVPLADLPGHTAVRLRRPSWRELLTAAGTLYVAYALFPGVHMSAAQLPGGVLGESLSLEVLRLPLALLPAALALPLYVLLADRRRRLGRLAPGKGATLLWYGAILCASAAVPLISIVSLCLLVGMLLPVSRTGRAGVAPVDALRSERRRRVVARETALREELVREEERHRLKRDLHDDLGPALVAIRLRLDTAASLLPDQPESPGRPGQPGLHRIITDAAAEAARAVGEMRRVIADEPPSGLAGSGLVDALELKVKELHAAGPRLTLEAPDGPLDLSPPVQTVAYRIATEALANALRHAHAHRIEVLLVQDAQHVRLTVSDDGVGLPPQPAPGGGTGLRSMARRAAEAGGSCVALPREDRRGTEVSAVFPRGA</sequence>
<evidence type="ECO:0000313" key="12">
    <source>
        <dbReference type="Proteomes" id="UP001214441"/>
    </source>
</evidence>